<comment type="similarity">
    <text evidence="1 2">Belongs to the cytochrome P450 family.</text>
</comment>
<dbReference type="PRINTS" id="PR00359">
    <property type="entry name" value="BP450"/>
</dbReference>
<gene>
    <name evidence="3" type="ORF">JI741_00785</name>
</gene>
<evidence type="ECO:0000313" key="3">
    <source>
        <dbReference type="EMBL" id="MBL0739725.1"/>
    </source>
</evidence>
<keyword evidence="4" id="KW-1185">Reference proteome</keyword>
<dbReference type="InterPro" id="IPR002397">
    <property type="entry name" value="Cyt_P450_B"/>
</dbReference>
<keyword evidence="2" id="KW-0479">Metal-binding</keyword>
<dbReference type="PANTHER" id="PTHR46696">
    <property type="entry name" value="P450, PUTATIVE (EUROFUNG)-RELATED"/>
    <property type="match status" value="1"/>
</dbReference>
<keyword evidence="2" id="KW-0408">Iron</keyword>
<protein>
    <submittedName>
        <fullName evidence="3">Cytochrome P450</fullName>
    </submittedName>
</protein>
<dbReference type="InterPro" id="IPR036396">
    <property type="entry name" value="Cyt_P450_sf"/>
</dbReference>
<dbReference type="SUPFAM" id="SSF48264">
    <property type="entry name" value="Cytochrome P450"/>
    <property type="match status" value="1"/>
</dbReference>
<comment type="caution">
    <text evidence="3">The sequence shown here is derived from an EMBL/GenBank/DDBJ whole genome shotgun (WGS) entry which is preliminary data.</text>
</comment>
<sequence>MTNTTFLQSETDDPFVLYRKMLSTHPFYWDERNRVWAVYSYALCHTVLNDARAVIPDVHATAPAPLSPAAMAIVKNLARLSNAPHHATARAVAMVAFEALRPVAVADTLSHLLDDAGDLSALDWVEAVAKKVPVQLLLRGFNFSPADVRVLSDTMPRLVKIMQPAKTPEQVLALNQCAHEVYAHVEQHILTTGLVKNILSAIPPSETLNTAEAMTMLVSNIIGLFIQSYDAGRGMLSNTLLQWLQRDTRLPAITHRDGLYRFVCETTRYAPTIHNTRRVAAEDITLNGHVIPKGETMLVVMAAANRDPLRFEHPDTFDIYRSNNDDNLTFGSGAHQCLAKHFMRRLVTETLVSLFDRYKNIALHTTRVTFEPLVNARIPAHLIIALKP</sequence>
<dbReference type="Pfam" id="PF00067">
    <property type="entry name" value="p450"/>
    <property type="match status" value="1"/>
</dbReference>
<reference evidence="3 4" key="1">
    <citation type="submission" date="2021-01" db="EMBL/GenBank/DDBJ databases">
        <title>Chryseolinea sp. Jin1 Genome sequencing and assembly.</title>
        <authorList>
            <person name="Kim I."/>
        </authorList>
    </citation>
    <scope>NUCLEOTIDE SEQUENCE [LARGE SCALE GENOMIC DNA]</scope>
    <source>
        <strain evidence="3 4">Jin1</strain>
    </source>
</reference>
<evidence type="ECO:0000256" key="2">
    <source>
        <dbReference type="RuleBase" id="RU000461"/>
    </source>
</evidence>
<proteinExistence type="inferred from homology"/>
<evidence type="ECO:0000256" key="1">
    <source>
        <dbReference type="ARBA" id="ARBA00010617"/>
    </source>
</evidence>
<dbReference type="InterPro" id="IPR001128">
    <property type="entry name" value="Cyt_P450"/>
</dbReference>
<keyword evidence="2" id="KW-0503">Monooxygenase</keyword>
<evidence type="ECO:0000313" key="4">
    <source>
        <dbReference type="Proteomes" id="UP000613030"/>
    </source>
</evidence>
<accession>A0ABS1KJV4</accession>
<dbReference type="RefSeq" id="WP_202006697.1">
    <property type="nucleotide sequence ID" value="NZ_JAERRB010000001.1"/>
</dbReference>
<dbReference type="EMBL" id="JAERRB010000001">
    <property type="protein sequence ID" value="MBL0739725.1"/>
    <property type="molecule type" value="Genomic_DNA"/>
</dbReference>
<dbReference type="PROSITE" id="PS00086">
    <property type="entry name" value="CYTOCHROME_P450"/>
    <property type="match status" value="1"/>
</dbReference>
<dbReference type="PANTHER" id="PTHR46696:SF1">
    <property type="entry name" value="CYTOCHROME P450 YJIB-RELATED"/>
    <property type="match status" value="1"/>
</dbReference>
<keyword evidence="2" id="KW-0349">Heme</keyword>
<dbReference type="InterPro" id="IPR017972">
    <property type="entry name" value="Cyt_P450_CS"/>
</dbReference>
<dbReference type="Proteomes" id="UP000613030">
    <property type="component" value="Unassembled WGS sequence"/>
</dbReference>
<name>A0ABS1KJV4_9BACT</name>
<keyword evidence="2" id="KW-0560">Oxidoreductase</keyword>
<dbReference type="Gene3D" id="1.10.630.10">
    <property type="entry name" value="Cytochrome P450"/>
    <property type="match status" value="1"/>
</dbReference>
<organism evidence="3 4">
    <name type="scientific">Chryseolinea lacunae</name>
    <dbReference type="NCBI Taxonomy" id="2801331"/>
    <lineage>
        <taxon>Bacteria</taxon>
        <taxon>Pseudomonadati</taxon>
        <taxon>Bacteroidota</taxon>
        <taxon>Cytophagia</taxon>
        <taxon>Cytophagales</taxon>
        <taxon>Fulvivirgaceae</taxon>
        <taxon>Chryseolinea</taxon>
    </lineage>
</organism>